<organismHost>
    <name type="scientific">Chlorella</name>
    <dbReference type="NCBI Taxonomy" id="3071"/>
</organismHost>
<dbReference type="RefSeq" id="NP_048867.1">
    <property type="nucleotide sequence ID" value="NC_000852.5"/>
</dbReference>
<dbReference type="EMBL" id="JF411744">
    <property type="protein sequence ID" value="AAC96878.1"/>
    <property type="molecule type" value="Genomic_DNA"/>
</dbReference>
<reference evidence="1 2" key="1">
    <citation type="journal article" date="1995" name="Virology">
        <title>Analysis of 45 kb of DNA located at the left end of the chlorella virus PBCV-1 genome.</title>
        <authorList>
            <person name="Lu Z."/>
            <person name="Li Y."/>
            <person name="Zhang Y."/>
            <person name="Kutish G.F."/>
            <person name="Rock D.L."/>
            <person name="Van Etten J.L."/>
        </authorList>
    </citation>
    <scope>NUCLEOTIDE SEQUENCE [LARGE SCALE GENOMIC DNA]</scope>
</reference>
<name>Q98561_PBCV1</name>
<dbReference type="KEGG" id="vg:918374"/>
<accession>Q98561</accession>
<dbReference type="GeneID" id="918374"/>
<dbReference type="PIR" id="T18013">
    <property type="entry name" value="T18013"/>
</dbReference>
<proteinExistence type="predicted"/>
<dbReference type="Proteomes" id="UP000000862">
    <property type="component" value="Segment"/>
</dbReference>
<reference evidence="1 2" key="8">
    <citation type="journal article" date="2010" name="J. Virol.">
        <title>Microarray analysis of Paramecium bursaria chlorella virus 1 transcription.</title>
        <authorList>
            <person name="Yanai-Balser G.M."/>
            <person name="Duncan G.A."/>
            <person name="Eudy J.D."/>
            <person name="Wang D."/>
            <person name="Li X."/>
            <person name="Agarkova I.V."/>
            <person name="Dunigan D.D."/>
            <person name="Van Etten J.L."/>
        </authorList>
    </citation>
    <scope>NUCLEOTIDE SEQUENCE [LARGE SCALE GENOMIC DNA]</scope>
</reference>
<gene>
    <name evidence="1" type="primary">a511L</name>
</gene>
<reference evidence="1 2" key="4">
    <citation type="journal article" date="1996" name="Virology">
        <title>Analysis of 76 kb of the chlorella virus PBCV-1 330-kb genome: map positions 182 to 258.</title>
        <authorList>
            <person name="Kutish G.F."/>
            <person name="Li Y."/>
            <person name="Lu Z."/>
            <person name="Furuta M."/>
            <person name="Rock D.L."/>
            <person name="Van Etten J.L."/>
        </authorList>
    </citation>
    <scope>NUCLEOTIDE SEQUENCE [LARGE SCALE GENOMIC DNA]</scope>
</reference>
<organism evidence="1 2">
    <name type="scientific">Paramecium bursaria Chlorella virus 1</name>
    <name type="common">PBCV-1</name>
    <dbReference type="NCBI Taxonomy" id="10506"/>
    <lineage>
        <taxon>Viruses</taxon>
        <taxon>Varidnaviria</taxon>
        <taxon>Bamfordvirae</taxon>
        <taxon>Nucleocytoviricota</taxon>
        <taxon>Megaviricetes</taxon>
        <taxon>Algavirales</taxon>
        <taxon>Phycodnaviridae</taxon>
        <taxon>Chlorovirus</taxon>
        <taxon>Chlorovirus vanettense</taxon>
    </lineage>
</organism>
<reference evidence="1 2" key="3">
    <citation type="journal article" date="1996" name="Virology">
        <title>Analysis of 94 kb of the chlorella virus PBCV-1 330-kb genome: map positions 88 to 182.</title>
        <authorList>
            <person name="Lu Z."/>
            <person name="Li Y."/>
            <person name="Que Q."/>
            <person name="Kutish G.F."/>
            <person name="Rock D.L."/>
            <person name="Van Etten J.L."/>
        </authorList>
    </citation>
    <scope>NUCLEOTIDE SEQUENCE [LARGE SCALE GENOMIC DNA]</scope>
</reference>
<evidence type="ECO:0000313" key="1">
    <source>
        <dbReference type="EMBL" id="AAC96878.1"/>
    </source>
</evidence>
<keyword evidence="2" id="KW-1185">Reference proteome</keyword>
<reference evidence="1 2" key="5">
    <citation type="journal article" date="1997" name="Virology">
        <title>Analysis of 74 kb of DNA located at the right end of the 330-kb chlorella virus PBCV-1 genome.</title>
        <authorList>
            <person name="Li Y."/>
            <person name="Lu Z."/>
            <person name="Sun L."/>
            <person name="Ropp S."/>
            <person name="Kutish G.F."/>
            <person name="Rock D.L."/>
            <person name="Van Etten J.L."/>
        </authorList>
    </citation>
    <scope>NUCLEOTIDE SEQUENCE [LARGE SCALE GENOMIC DNA]</scope>
</reference>
<reference evidence="1 2" key="6">
    <citation type="journal article" date="1999" name="Virology">
        <title>Chlorella virus PBCV-1 encodes a functional homospermidine synthase.</title>
        <authorList>
            <person name="Kaiser A."/>
            <person name="Vollmert M."/>
            <person name="Tholl D."/>
            <person name="Graves M.V."/>
            <person name="Gurnon J.R."/>
            <person name="Xing W."/>
            <person name="Lisec A.D."/>
            <person name="Nickerson K.W."/>
            <person name="Van Etten J.L."/>
        </authorList>
    </citation>
    <scope>NUCLEOTIDE SEQUENCE [LARGE SCALE GENOMIC DNA]</scope>
</reference>
<sequence>MLNLHKQVHDGLYLFPLRKRREDILDIINRLGLDINEPLRHHHHFRLIVMECNIHILRVIGVGTGIVGNDRHS</sequence>
<protein>
    <submittedName>
        <fullName evidence="1">Uncharacterized protein</fullName>
    </submittedName>
</protein>
<reference evidence="1 2" key="7">
    <citation type="journal article" date="2000" name="Virology">
        <title>Characterization of a beta-1,3-glucanase encoded by chlorella virus PBCV-1.</title>
        <authorList>
            <person name="Sun L."/>
            <person name="Gurnon J.R."/>
            <person name="Adams B.J."/>
            <person name="Graves M.V."/>
            <person name="Van Etten J.L."/>
        </authorList>
    </citation>
    <scope>NUCLEOTIDE SEQUENCE [LARGE SCALE GENOMIC DNA]</scope>
</reference>
<reference evidence="1 2" key="2">
    <citation type="journal article" date="1995" name="Virology">
        <title>Analysis of 43 kb of the Chlorella virus PBCV-1 330-kb genome: map positions 45 to 88.</title>
        <authorList>
            <person name="Li Y."/>
            <person name="Lu Z."/>
            <person name="Burbank D.E."/>
            <person name="Kutish G.F."/>
            <person name="Rock D.L."/>
            <person name="Van Etten J.L."/>
        </authorList>
    </citation>
    <scope>NUCLEOTIDE SEQUENCE [LARGE SCALE GENOMIC DNA]</scope>
</reference>
<evidence type="ECO:0000313" key="2">
    <source>
        <dbReference type="Proteomes" id="UP000000862"/>
    </source>
</evidence>